<keyword evidence="2" id="KW-0479">Metal-binding</keyword>
<keyword evidence="6" id="KW-0411">Iron-sulfur</keyword>
<sequence>CKAADYCTLRQLAAEYGVSDTPTKQVGQLYPKDKSHPFIEIDANKCIACIRCVRTCLDVQNVGALSFCYRVAVPSYARSLLDTNCESCGQCVASCPVGALVSKDRLPPLSEVSTICPYCGVGCGILLGTIGNTVVSVRGVMENPANRGRLCVKGRFGIPEFVNHEERLTTPLIRKNGRLTEATWEEALDLITNQLSQYKSDKFAAIASAKCTNEENYVIQKFARTVMGTNNVDHCARLCHAPTVAGLAQSFGSGAMTNSIAEVADASCILAIGTNTTEDHPIIGMDIKKAVRNGAK</sequence>
<feature type="domain" description="4Fe-4S ferredoxin-type" evidence="7">
    <location>
        <begin position="37"/>
        <end position="56"/>
    </location>
</feature>
<dbReference type="Pfam" id="PF04879">
    <property type="entry name" value="Molybdop_Fe4S4"/>
    <property type="match status" value="1"/>
</dbReference>
<dbReference type="PROSITE" id="PS00198">
    <property type="entry name" value="4FE4S_FER_1"/>
    <property type="match status" value="1"/>
</dbReference>
<dbReference type="Gene3D" id="3.40.228.10">
    <property type="entry name" value="Dimethylsulfoxide Reductase, domain 2"/>
    <property type="match status" value="1"/>
</dbReference>
<feature type="non-terminal residue" evidence="9">
    <location>
        <position position="1"/>
    </location>
</feature>
<dbReference type="GO" id="GO:0051539">
    <property type="term" value="F:4 iron, 4 sulfur cluster binding"/>
    <property type="evidence" value="ECO:0007669"/>
    <property type="project" value="UniProtKB-KW"/>
</dbReference>
<dbReference type="SUPFAM" id="SSF53706">
    <property type="entry name" value="Formate dehydrogenase/DMSO reductase, domains 1-3"/>
    <property type="match status" value="1"/>
</dbReference>
<dbReference type="PROSITE" id="PS00551">
    <property type="entry name" value="MOLYBDOPTERIN_PROK_1"/>
    <property type="match status" value="1"/>
</dbReference>
<dbReference type="Gene3D" id="3.40.50.740">
    <property type="match status" value="1"/>
</dbReference>
<dbReference type="EMBL" id="BARV01015209">
    <property type="protein sequence ID" value="GAI28110.1"/>
    <property type="molecule type" value="Genomic_DNA"/>
</dbReference>
<feature type="non-terminal residue" evidence="9">
    <location>
        <position position="296"/>
    </location>
</feature>
<evidence type="ECO:0000256" key="2">
    <source>
        <dbReference type="ARBA" id="ARBA00022723"/>
    </source>
</evidence>
<accession>X1NMT6</accession>
<dbReference type="InterPro" id="IPR017900">
    <property type="entry name" value="4Fe4S_Fe_S_CS"/>
</dbReference>
<dbReference type="InterPro" id="IPR050123">
    <property type="entry name" value="Prok_molybdopt-oxidoreductase"/>
</dbReference>
<dbReference type="SMART" id="SM00926">
    <property type="entry name" value="Molybdop_Fe4S4"/>
    <property type="match status" value="1"/>
</dbReference>
<evidence type="ECO:0008006" key="10">
    <source>
        <dbReference type="Google" id="ProtNLM"/>
    </source>
</evidence>
<dbReference type="GO" id="GO:0046872">
    <property type="term" value="F:metal ion binding"/>
    <property type="evidence" value="ECO:0007669"/>
    <property type="project" value="UniProtKB-KW"/>
</dbReference>
<keyword evidence="1" id="KW-0004">4Fe-4S</keyword>
<dbReference type="FunFam" id="3.30.70.20:FF:000035">
    <property type="entry name" value="Iron hydrogenase 1"/>
    <property type="match status" value="1"/>
</dbReference>
<proteinExistence type="predicted"/>
<dbReference type="AlphaFoldDB" id="X1NMT6"/>
<feature type="domain" description="4Fe-4S Mo/W bis-MGD-type" evidence="8">
    <location>
        <begin position="109"/>
        <end position="165"/>
    </location>
</feature>
<dbReference type="InterPro" id="IPR006963">
    <property type="entry name" value="Mopterin_OxRdtase_4Fe-4S_dom"/>
</dbReference>
<dbReference type="InterPro" id="IPR054351">
    <property type="entry name" value="NADH_UbQ_OxRdtase_ferredoxin"/>
</dbReference>
<feature type="domain" description="4Fe-4S ferredoxin-type" evidence="7">
    <location>
        <begin position="77"/>
        <end position="105"/>
    </location>
</feature>
<evidence type="ECO:0000259" key="7">
    <source>
        <dbReference type="PROSITE" id="PS51379"/>
    </source>
</evidence>
<comment type="caution">
    <text evidence="9">The sequence shown here is derived from an EMBL/GenBank/DDBJ whole genome shotgun (WGS) entry which is preliminary data.</text>
</comment>
<keyword evidence="4" id="KW-0560">Oxidoreductase</keyword>
<keyword evidence="5" id="KW-0408">Iron</keyword>
<evidence type="ECO:0000256" key="1">
    <source>
        <dbReference type="ARBA" id="ARBA00022485"/>
    </source>
</evidence>
<dbReference type="Pfam" id="PF00384">
    <property type="entry name" value="Molybdopterin"/>
    <property type="match status" value="1"/>
</dbReference>
<dbReference type="InterPro" id="IPR006656">
    <property type="entry name" value="Mopterin_OxRdtase"/>
</dbReference>
<name>X1NMT6_9ZZZZ</name>
<evidence type="ECO:0000313" key="9">
    <source>
        <dbReference type="EMBL" id="GAI28110.1"/>
    </source>
</evidence>
<dbReference type="PANTHER" id="PTHR43105">
    <property type="entry name" value="RESPIRATORY NITRATE REDUCTASE"/>
    <property type="match status" value="1"/>
</dbReference>
<dbReference type="Gene3D" id="2.20.25.90">
    <property type="entry name" value="ADC-like domains"/>
    <property type="match status" value="1"/>
</dbReference>
<protein>
    <recommendedName>
        <fullName evidence="10">4Fe-4S ferredoxin-type domain-containing protein</fullName>
    </recommendedName>
</protein>
<evidence type="ECO:0000256" key="3">
    <source>
        <dbReference type="ARBA" id="ARBA00022737"/>
    </source>
</evidence>
<dbReference type="PROSITE" id="PS51669">
    <property type="entry name" value="4FE4S_MOW_BIS_MGD"/>
    <property type="match status" value="1"/>
</dbReference>
<dbReference type="Pfam" id="PF22117">
    <property type="entry name" value="Fer4_Nqo3"/>
    <property type="match status" value="1"/>
</dbReference>
<evidence type="ECO:0000259" key="8">
    <source>
        <dbReference type="PROSITE" id="PS51669"/>
    </source>
</evidence>
<dbReference type="GO" id="GO:0016020">
    <property type="term" value="C:membrane"/>
    <property type="evidence" value="ECO:0007669"/>
    <property type="project" value="TreeGrafter"/>
</dbReference>
<gene>
    <name evidence="9" type="ORF">S06H3_26323</name>
</gene>
<organism evidence="9">
    <name type="scientific">marine sediment metagenome</name>
    <dbReference type="NCBI Taxonomy" id="412755"/>
    <lineage>
        <taxon>unclassified sequences</taxon>
        <taxon>metagenomes</taxon>
        <taxon>ecological metagenomes</taxon>
    </lineage>
</organism>
<dbReference type="InterPro" id="IPR017896">
    <property type="entry name" value="4Fe4S_Fe-S-bd"/>
</dbReference>
<dbReference type="InterPro" id="IPR027467">
    <property type="entry name" value="MopterinOxRdtase_cofactor_BS"/>
</dbReference>
<dbReference type="Gene3D" id="3.30.70.20">
    <property type="match status" value="1"/>
</dbReference>
<evidence type="ECO:0000256" key="6">
    <source>
        <dbReference type="ARBA" id="ARBA00023014"/>
    </source>
</evidence>
<reference evidence="9" key="1">
    <citation type="journal article" date="2014" name="Front. Microbiol.">
        <title>High frequency of phylogenetically diverse reductive dehalogenase-homologous genes in deep subseafloor sedimentary metagenomes.</title>
        <authorList>
            <person name="Kawai M."/>
            <person name="Futagami T."/>
            <person name="Toyoda A."/>
            <person name="Takaki Y."/>
            <person name="Nishi S."/>
            <person name="Hori S."/>
            <person name="Arai W."/>
            <person name="Tsubouchi T."/>
            <person name="Morono Y."/>
            <person name="Uchiyama I."/>
            <person name="Ito T."/>
            <person name="Fujiyama A."/>
            <person name="Inagaki F."/>
            <person name="Takami H."/>
        </authorList>
    </citation>
    <scope>NUCLEOTIDE SEQUENCE</scope>
    <source>
        <strain evidence="9">Expedition CK06-06</strain>
    </source>
</reference>
<evidence type="ECO:0000256" key="5">
    <source>
        <dbReference type="ARBA" id="ARBA00023004"/>
    </source>
</evidence>
<dbReference type="GO" id="GO:0003954">
    <property type="term" value="F:NADH dehydrogenase activity"/>
    <property type="evidence" value="ECO:0007669"/>
    <property type="project" value="TreeGrafter"/>
</dbReference>
<dbReference type="PANTHER" id="PTHR43105:SF14">
    <property type="entry name" value="FORMATE DEHYDROGENASE H"/>
    <property type="match status" value="1"/>
</dbReference>
<dbReference type="GO" id="GO:0022904">
    <property type="term" value="P:respiratory electron transport chain"/>
    <property type="evidence" value="ECO:0007669"/>
    <property type="project" value="TreeGrafter"/>
</dbReference>
<evidence type="ECO:0000256" key="4">
    <source>
        <dbReference type="ARBA" id="ARBA00023002"/>
    </source>
</evidence>
<keyword evidence="3" id="KW-0677">Repeat</keyword>
<dbReference type="PROSITE" id="PS51379">
    <property type="entry name" value="4FE4S_FER_2"/>
    <property type="match status" value="2"/>
</dbReference>
<dbReference type="SUPFAM" id="SSF54862">
    <property type="entry name" value="4Fe-4S ferredoxins"/>
    <property type="match status" value="1"/>
</dbReference>